<evidence type="ECO:0000313" key="2">
    <source>
        <dbReference type="EMBL" id="UWZ80975.1"/>
    </source>
</evidence>
<name>A0ABY5ZSY1_9BACT</name>
<dbReference type="InterPro" id="IPR030395">
    <property type="entry name" value="GP_PDE_dom"/>
</dbReference>
<evidence type="ECO:0000259" key="1">
    <source>
        <dbReference type="PROSITE" id="PS51704"/>
    </source>
</evidence>
<dbReference type="Gene3D" id="3.20.20.190">
    <property type="entry name" value="Phosphatidylinositol (PI) phosphodiesterase"/>
    <property type="match status" value="1"/>
</dbReference>
<organism evidence="2 3">
    <name type="scientific">Geoalkalibacter halelectricus</name>
    <dbReference type="NCBI Taxonomy" id="2847045"/>
    <lineage>
        <taxon>Bacteria</taxon>
        <taxon>Pseudomonadati</taxon>
        <taxon>Thermodesulfobacteriota</taxon>
        <taxon>Desulfuromonadia</taxon>
        <taxon>Desulfuromonadales</taxon>
        <taxon>Geoalkalibacteraceae</taxon>
        <taxon>Geoalkalibacter</taxon>
    </lineage>
</organism>
<sequence length="246" mass="27298">MMSSSFCGPGGERFWFWAHRGASACAPENTLAAFRLAEAQGADGIELDVHISRDGVPMVIHDETLERTTNGRGRVADTRLRDLRRLDAGRWFAPEFAGEPLPLLAEVLEWAGERVPLNLELKDRRTGAAVLRLLHHYPQCRVLVSSFDHRLLKDLRAQAPQLPLGFLCESRLWRLALRRAQAAGAHSFHPRQDLVGSSLARAVRGAGLALYTWTLDDAPRAAALMRLGIAGLFTNRPGALRRELEV</sequence>
<dbReference type="SUPFAM" id="SSF51695">
    <property type="entry name" value="PLC-like phosphodiesterases"/>
    <property type="match status" value="1"/>
</dbReference>
<feature type="domain" description="GP-PDE" evidence="1">
    <location>
        <begin position="14"/>
        <end position="244"/>
    </location>
</feature>
<gene>
    <name evidence="2" type="ORF">L9S41_06165</name>
</gene>
<dbReference type="PANTHER" id="PTHR46211:SF14">
    <property type="entry name" value="GLYCEROPHOSPHODIESTER PHOSPHODIESTERASE"/>
    <property type="match status" value="1"/>
</dbReference>
<dbReference type="RefSeq" id="WP_260749343.1">
    <property type="nucleotide sequence ID" value="NZ_CP092109.1"/>
</dbReference>
<dbReference type="PROSITE" id="PS51704">
    <property type="entry name" value="GP_PDE"/>
    <property type="match status" value="1"/>
</dbReference>
<dbReference type="Proteomes" id="UP001060414">
    <property type="component" value="Chromosome"/>
</dbReference>
<dbReference type="Pfam" id="PF03009">
    <property type="entry name" value="GDPD"/>
    <property type="match status" value="1"/>
</dbReference>
<evidence type="ECO:0000313" key="3">
    <source>
        <dbReference type="Proteomes" id="UP001060414"/>
    </source>
</evidence>
<dbReference type="PANTHER" id="PTHR46211">
    <property type="entry name" value="GLYCEROPHOSPHORYL DIESTER PHOSPHODIESTERASE"/>
    <property type="match status" value="1"/>
</dbReference>
<reference evidence="2" key="1">
    <citation type="journal article" date="2022" name="Environ. Microbiol.">
        <title>Geoalkalibacter halelectricus SAP #1 sp. nov. possessing extracellular electron transfer and mineral#reducing capabilities from a haloalkaline environment.</title>
        <authorList>
            <person name="Yadav S."/>
            <person name="Singh R."/>
            <person name="Sundharam S.S."/>
            <person name="Chaudhary S."/>
            <person name="Krishnamurthi S."/>
            <person name="Patil S.A."/>
        </authorList>
    </citation>
    <scope>NUCLEOTIDE SEQUENCE</scope>
    <source>
        <strain evidence="2">SAP-1</strain>
    </source>
</reference>
<protein>
    <recommendedName>
        <fullName evidence="1">GP-PDE domain-containing protein</fullName>
    </recommendedName>
</protein>
<dbReference type="InterPro" id="IPR017946">
    <property type="entry name" value="PLC-like_Pdiesterase_TIM-brl"/>
</dbReference>
<accession>A0ABY5ZSY1</accession>
<dbReference type="EMBL" id="CP092109">
    <property type="protein sequence ID" value="UWZ80975.1"/>
    <property type="molecule type" value="Genomic_DNA"/>
</dbReference>
<proteinExistence type="predicted"/>
<keyword evidence="3" id="KW-1185">Reference proteome</keyword>